<organism evidence="1">
    <name type="scientific">marine sediment metagenome</name>
    <dbReference type="NCBI Taxonomy" id="412755"/>
    <lineage>
        <taxon>unclassified sequences</taxon>
        <taxon>metagenomes</taxon>
        <taxon>ecological metagenomes</taxon>
    </lineage>
</organism>
<protein>
    <submittedName>
        <fullName evidence="1">Uncharacterized protein</fullName>
    </submittedName>
</protein>
<dbReference type="SUPFAM" id="SSF50965">
    <property type="entry name" value="Galactose oxidase, central domain"/>
    <property type="match status" value="1"/>
</dbReference>
<gene>
    <name evidence="1" type="ORF">LCGC14_2683000</name>
</gene>
<evidence type="ECO:0000313" key="1">
    <source>
        <dbReference type="EMBL" id="KKK94424.1"/>
    </source>
</evidence>
<dbReference type="InterPro" id="IPR011043">
    <property type="entry name" value="Gal_Oxase/kelch_b-propeller"/>
</dbReference>
<reference evidence="1" key="1">
    <citation type="journal article" date="2015" name="Nature">
        <title>Complex archaea that bridge the gap between prokaryotes and eukaryotes.</title>
        <authorList>
            <person name="Spang A."/>
            <person name="Saw J.H."/>
            <person name="Jorgensen S.L."/>
            <person name="Zaremba-Niedzwiedzka K."/>
            <person name="Martijn J."/>
            <person name="Lind A.E."/>
            <person name="van Eijk R."/>
            <person name="Schleper C."/>
            <person name="Guy L."/>
            <person name="Ettema T.J."/>
        </authorList>
    </citation>
    <scope>NUCLEOTIDE SEQUENCE</scope>
</reference>
<feature type="non-terminal residue" evidence="1">
    <location>
        <position position="416"/>
    </location>
</feature>
<sequence>MAETLVFVPKRKVSGFIGAGGDALANMVEHVASSLTIPGETPDFLTRERSKIKYLQVTDVFRLPFGTDKYDTLNTSTWIVERGLPFVPENQIFFSPIVGSTVYVIDNGQNFQKYNLATDTYTALTGPNYAGGGVDVNKNCYRTLALSPNGTKLACPSDGISAPSGLFKSSGGQRIEIYNISGDSWSESTTLPRIDVTVFGLARSVVWENEDTLWVWAIVRNGTASGHRGKCIKYVISTDTFTVYTNLTENANDDDNWGRGGAAQKDDNTIVYMGGIGTGGTGRANNNGFIKYTIATDTYTRIENANAIFAHAYDRDKLWYIDDTNEQMGYIDISDDSENDNQVAANPARTAGFSDHFGVKDDLAGVLSKVAAAGLMSIDFQGREGTAWTEGSNWRFWDENNIEQEALNKSDVDDTP</sequence>
<accession>A0A0F9BVM3</accession>
<comment type="caution">
    <text evidence="1">The sequence shown here is derived from an EMBL/GenBank/DDBJ whole genome shotgun (WGS) entry which is preliminary data.</text>
</comment>
<dbReference type="EMBL" id="LAZR01047351">
    <property type="protein sequence ID" value="KKK94424.1"/>
    <property type="molecule type" value="Genomic_DNA"/>
</dbReference>
<proteinExistence type="predicted"/>
<name>A0A0F9BVM3_9ZZZZ</name>
<dbReference type="AlphaFoldDB" id="A0A0F9BVM3"/>